<keyword evidence="3" id="KW-1185">Reference proteome</keyword>
<reference evidence="2 3" key="1">
    <citation type="journal article" date="2021" name="Elife">
        <title>Chloroplast acquisition without the gene transfer in kleptoplastic sea slugs, Plakobranchus ocellatus.</title>
        <authorList>
            <person name="Maeda T."/>
            <person name="Takahashi S."/>
            <person name="Yoshida T."/>
            <person name="Shimamura S."/>
            <person name="Takaki Y."/>
            <person name="Nagai Y."/>
            <person name="Toyoda A."/>
            <person name="Suzuki Y."/>
            <person name="Arimoto A."/>
            <person name="Ishii H."/>
            <person name="Satoh N."/>
            <person name="Nishiyama T."/>
            <person name="Hasebe M."/>
            <person name="Maruyama T."/>
            <person name="Minagawa J."/>
            <person name="Obokata J."/>
            <person name="Shigenobu S."/>
        </authorList>
    </citation>
    <scope>NUCLEOTIDE SEQUENCE [LARGE SCALE GENOMIC DNA]</scope>
</reference>
<name>A0AAV4B0L7_9GAST</name>
<evidence type="ECO:0000313" key="3">
    <source>
        <dbReference type="Proteomes" id="UP000735302"/>
    </source>
</evidence>
<evidence type="ECO:0000313" key="2">
    <source>
        <dbReference type="EMBL" id="GFO12268.1"/>
    </source>
</evidence>
<dbReference type="EMBL" id="BLXT01004391">
    <property type="protein sequence ID" value="GFO12268.1"/>
    <property type="molecule type" value="Genomic_DNA"/>
</dbReference>
<feature type="compositionally biased region" description="Polar residues" evidence="1">
    <location>
        <begin position="89"/>
        <end position="101"/>
    </location>
</feature>
<feature type="compositionally biased region" description="Basic and acidic residues" evidence="1">
    <location>
        <begin position="103"/>
        <end position="112"/>
    </location>
</feature>
<evidence type="ECO:0000256" key="1">
    <source>
        <dbReference type="SAM" id="MobiDB-lite"/>
    </source>
</evidence>
<comment type="caution">
    <text evidence="2">The sequence shown here is derived from an EMBL/GenBank/DDBJ whole genome shotgun (WGS) entry which is preliminary data.</text>
</comment>
<proteinExistence type="predicted"/>
<dbReference type="Proteomes" id="UP000735302">
    <property type="component" value="Unassembled WGS sequence"/>
</dbReference>
<sequence length="296" mass="32711">MVNSRHQECHESTSREKGLATTSDTVYREKSNYQSDMLEDSVPTGLQDQTEDESQNMSTANAKEVSRSQISCHKAANSFSDPSDVAFETDSQQQSGITSGTEKAMDASRKLDCAQNSDVENNTSTTNASSSKNTDQADIEKVVDMPKSPDQLLEIQALPAKPSFHRNVHKVLQLLHLDIHLGDIANIEAVVEDLLKSPDQLLELQSLRSKLDQLTGKVYRLLQLLNFDVSPGVSAEQAVEKTTRALREGAEACARLDKMKIKVYTLLKILDPNVNLGDVANIEQVVEDMISLHEQD</sequence>
<gene>
    <name evidence="2" type="ORF">PoB_003877300</name>
</gene>
<feature type="compositionally biased region" description="Polar residues" evidence="1">
    <location>
        <begin position="55"/>
        <end position="69"/>
    </location>
</feature>
<protein>
    <submittedName>
        <fullName evidence="2">Uncharacterized protein</fullName>
    </submittedName>
</protein>
<feature type="region of interest" description="Disordered" evidence="1">
    <location>
        <begin position="1"/>
        <end position="69"/>
    </location>
</feature>
<feature type="compositionally biased region" description="Basic and acidic residues" evidence="1">
    <location>
        <begin position="1"/>
        <end position="18"/>
    </location>
</feature>
<organism evidence="2 3">
    <name type="scientific">Plakobranchus ocellatus</name>
    <dbReference type="NCBI Taxonomy" id="259542"/>
    <lineage>
        <taxon>Eukaryota</taxon>
        <taxon>Metazoa</taxon>
        <taxon>Spiralia</taxon>
        <taxon>Lophotrochozoa</taxon>
        <taxon>Mollusca</taxon>
        <taxon>Gastropoda</taxon>
        <taxon>Heterobranchia</taxon>
        <taxon>Euthyneura</taxon>
        <taxon>Panpulmonata</taxon>
        <taxon>Sacoglossa</taxon>
        <taxon>Placobranchoidea</taxon>
        <taxon>Plakobranchidae</taxon>
        <taxon>Plakobranchus</taxon>
    </lineage>
</organism>
<feature type="region of interest" description="Disordered" evidence="1">
    <location>
        <begin position="81"/>
        <end position="137"/>
    </location>
</feature>
<accession>A0AAV4B0L7</accession>
<feature type="compositionally biased region" description="Low complexity" evidence="1">
    <location>
        <begin position="121"/>
        <end position="134"/>
    </location>
</feature>
<dbReference type="AlphaFoldDB" id="A0AAV4B0L7"/>